<protein>
    <recommendedName>
        <fullName evidence="2">DsrE/DsrF-like family protein</fullName>
    </recommendedName>
</protein>
<proteinExistence type="predicted"/>
<dbReference type="AlphaFoldDB" id="A0A3B0ZS05"/>
<organism evidence="1">
    <name type="scientific">hydrothermal vent metagenome</name>
    <dbReference type="NCBI Taxonomy" id="652676"/>
    <lineage>
        <taxon>unclassified sequences</taxon>
        <taxon>metagenomes</taxon>
        <taxon>ecological metagenomes</taxon>
    </lineage>
</organism>
<gene>
    <name evidence="1" type="ORF">MNBD_GAMMA23-2077</name>
</gene>
<evidence type="ECO:0008006" key="2">
    <source>
        <dbReference type="Google" id="ProtNLM"/>
    </source>
</evidence>
<evidence type="ECO:0000313" key="1">
    <source>
        <dbReference type="EMBL" id="VAW92000.1"/>
    </source>
</evidence>
<dbReference type="InterPro" id="IPR027396">
    <property type="entry name" value="DsrEFH-like"/>
</dbReference>
<sequence length="147" mass="15599">MKKLVKAFALLALLVSPFIGGQAIAAESSMADAKIILQISDPNPFKQKLVLNVANNLIKHYGQDLVEIEIVAFGPGLRLLFADNANKGRVNSLAGRGVRFSACANTTRNMGKMLGAAPVLNSKAVTVSAGVVRIVDLVKKGYILIKP</sequence>
<dbReference type="SUPFAM" id="SSF75169">
    <property type="entry name" value="DsrEFH-like"/>
    <property type="match status" value="1"/>
</dbReference>
<name>A0A3B0ZS05_9ZZZZ</name>
<dbReference type="PANTHER" id="PTHR37691">
    <property type="entry name" value="BLR3518 PROTEIN"/>
    <property type="match status" value="1"/>
</dbReference>
<dbReference type="EMBL" id="UOFT01000019">
    <property type="protein sequence ID" value="VAW92000.1"/>
    <property type="molecule type" value="Genomic_DNA"/>
</dbReference>
<reference evidence="1" key="1">
    <citation type="submission" date="2018-06" db="EMBL/GenBank/DDBJ databases">
        <authorList>
            <person name="Zhirakovskaya E."/>
        </authorList>
    </citation>
    <scope>NUCLEOTIDE SEQUENCE</scope>
</reference>
<dbReference type="PANTHER" id="PTHR37691:SF1">
    <property type="entry name" value="BLR3518 PROTEIN"/>
    <property type="match status" value="1"/>
</dbReference>
<dbReference type="Gene3D" id="3.40.1260.10">
    <property type="entry name" value="DsrEFH-like"/>
    <property type="match status" value="1"/>
</dbReference>
<accession>A0A3B0ZS05</accession>